<dbReference type="InterPro" id="IPR046993">
    <property type="entry name" value="RBD2_RGS14"/>
</dbReference>
<dbReference type="GO" id="GO:0016605">
    <property type="term" value="C:PML body"/>
    <property type="evidence" value="ECO:0007669"/>
    <property type="project" value="UniProtKB-SubCell"/>
</dbReference>
<dbReference type="InterPro" id="IPR046995">
    <property type="entry name" value="RGS10/12/14-like"/>
</dbReference>
<evidence type="ECO:0000256" key="6">
    <source>
        <dbReference type="ARBA" id="ARBA00004647"/>
    </source>
</evidence>
<dbReference type="Pfam" id="PF02196">
    <property type="entry name" value="RBD"/>
    <property type="match status" value="1"/>
</dbReference>
<keyword evidence="15" id="KW-0770">Synapse</keyword>
<dbReference type="GO" id="GO:0032794">
    <property type="term" value="F:GTPase activating protein binding"/>
    <property type="evidence" value="ECO:0007669"/>
    <property type="project" value="Ensembl"/>
</dbReference>
<keyword evidence="10" id="KW-0597">Phosphoprotein</keyword>
<dbReference type="PANTHER" id="PTHR45945">
    <property type="entry name" value="REGULATOR OF G-PROTEIN SIGNALING LOCO"/>
    <property type="match status" value="1"/>
</dbReference>
<evidence type="ECO:0000256" key="16">
    <source>
        <dbReference type="ARBA" id="ARBA00023136"/>
    </source>
</evidence>
<dbReference type="GO" id="GO:0043409">
    <property type="term" value="P:negative regulation of MAPK cascade"/>
    <property type="evidence" value="ECO:0007669"/>
    <property type="project" value="UniProtKB-ARBA"/>
</dbReference>
<dbReference type="GO" id="GO:0098978">
    <property type="term" value="C:glutamatergic synapse"/>
    <property type="evidence" value="ECO:0007669"/>
    <property type="project" value="Ensembl"/>
</dbReference>
<evidence type="ECO:0000256" key="8">
    <source>
        <dbReference type="ARBA" id="ARBA00022475"/>
    </source>
</evidence>
<comment type="subcellular location">
    <subcellularLocation>
        <location evidence="1">Cell membrane</location>
    </subcellularLocation>
    <subcellularLocation>
        <location evidence="2">Cell projection</location>
        <location evidence="2">Dendrite</location>
    </subcellularLocation>
    <subcellularLocation>
        <location evidence="5">Cell projection</location>
        <location evidence="5">Dendritic spine</location>
    </subcellularLocation>
    <subcellularLocation>
        <location evidence="3">Cytoplasm</location>
        <location evidence="3">Cytoskeleton</location>
        <location evidence="3">Microtubule organizing center</location>
        <location evidence="3">Centrosome</location>
    </subcellularLocation>
    <subcellularLocation>
        <location evidence="6">Cytoplasm</location>
        <location evidence="6">Cytoskeleton</location>
        <location evidence="6">Spindle pole</location>
    </subcellularLocation>
    <subcellularLocation>
        <location evidence="4">Nucleus</location>
        <location evidence="4">PML body</location>
    </subcellularLocation>
    <subcellularLocation>
        <location evidence="21">Postsynaptic density</location>
    </subcellularLocation>
</comment>
<dbReference type="CDD" id="cd17137">
    <property type="entry name" value="RBD1_RGS14"/>
    <property type="match status" value="1"/>
</dbReference>
<dbReference type="OrthoDB" id="196547at2759"/>
<dbReference type="GO" id="GO:0005092">
    <property type="term" value="F:GDP-dissociation inhibitor activity"/>
    <property type="evidence" value="ECO:0007669"/>
    <property type="project" value="Ensembl"/>
</dbReference>
<keyword evidence="16" id="KW-0472">Membrane</keyword>
<evidence type="ECO:0000259" key="25">
    <source>
        <dbReference type="PROSITE" id="PS50898"/>
    </source>
</evidence>
<evidence type="ECO:0000256" key="19">
    <source>
        <dbReference type="ARBA" id="ARBA00023273"/>
    </source>
</evidence>
<dbReference type="Pfam" id="PF00615">
    <property type="entry name" value="RGS"/>
    <property type="match status" value="1"/>
</dbReference>
<evidence type="ECO:0000256" key="5">
    <source>
        <dbReference type="ARBA" id="ARBA00004552"/>
    </source>
</evidence>
<reference evidence="29" key="3">
    <citation type="submission" date="2025-04" db="UniProtKB">
        <authorList>
            <consortium name="RefSeq"/>
        </authorList>
    </citation>
    <scope>IDENTIFICATION</scope>
    <source>
        <strain evidence="29">17A/GY</strain>
        <tissue evidence="29">Liver</tissue>
    </source>
</reference>
<dbReference type="GO" id="GO:0005737">
    <property type="term" value="C:cytoplasm"/>
    <property type="evidence" value="ECO:0007669"/>
    <property type="project" value="Ensembl"/>
</dbReference>
<dbReference type="Gene3D" id="1.10.196.10">
    <property type="match status" value="1"/>
</dbReference>
<dbReference type="Pfam" id="PF02188">
    <property type="entry name" value="GoLoco"/>
    <property type="match status" value="1"/>
</dbReference>
<evidence type="ECO:0000313" key="28">
    <source>
        <dbReference type="Proteomes" id="UP001108280"/>
    </source>
</evidence>
<dbReference type="GO" id="GO:0060291">
    <property type="term" value="P:long-term synaptic potentiation"/>
    <property type="evidence" value="ECO:0007669"/>
    <property type="project" value="Ensembl"/>
</dbReference>
<dbReference type="InterPro" id="IPR046992">
    <property type="entry name" value="RBD1_RGS14"/>
</dbReference>
<dbReference type="RefSeq" id="XP_027265603.1">
    <property type="nucleotide sequence ID" value="XM_027409802.2"/>
</dbReference>
<dbReference type="RefSeq" id="XP_003498204.1">
    <property type="nucleotide sequence ID" value="XM_003498156.3"/>
</dbReference>
<dbReference type="InterPro" id="IPR029071">
    <property type="entry name" value="Ubiquitin-like_domsf"/>
</dbReference>
<dbReference type="GO" id="GO:0007612">
    <property type="term" value="P:learning"/>
    <property type="evidence" value="ECO:0007669"/>
    <property type="project" value="Ensembl"/>
</dbReference>
<evidence type="ECO:0000256" key="1">
    <source>
        <dbReference type="ARBA" id="ARBA00004236"/>
    </source>
</evidence>
<dbReference type="SUPFAM" id="SSF54236">
    <property type="entry name" value="Ubiquitin-like"/>
    <property type="match status" value="2"/>
</dbReference>
<dbReference type="CDD" id="cd08743">
    <property type="entry name" value="RGS_RGS14"/>
    <property type="match status" value="1"/>
</dbReference>
<evidence type="ECO:0000256" key="17">
    <source>
        <dbReference type="ARBA" id="ARBA00023212"/>
    </source>
</evidence>
<dbReference type="FunFam" id="3.10.20.90:FF:000145">
    <property type="entry name" value="regulator of G-protein signaling 14 isoform X1"/>
    <property type="match status" value="1"/>
</dbReference>
<dbReference type="GO" id="GO:0043197">
    <property type="term" value="C:dendritic spine"/>
    <property type="evidence" value="ECO:0007669"/>
    <property type="project" value="UniProtKB-SubCell"/>
</dbReference>
<feature type="domain" description="RGS" evidence="24">
    <location>
        <begin position="67"/>
        <end position="184"/>
    </location>
</feature>
<evidence type="ECO:0000259" key="24">
    <source>
        <dbReference type="PROSITE" id="PS50132"/>
    </source>
</evidence>
<keyword evidence="13" id="KW-0493">Microtubule</keyword>
<dbReference type="Proteomes" id="UP001108280">
    <property type="component" value="Chromosome 3"/>
</dbReference>
<evidence type="ECO:0000256" key="13">
    <source>
        <dbReference type="ARBA" id="ARBA00022701"/>
    </source>
</evidence>
<proteinExistence type="predicted"/>
<feature type="compositionally biased region" description="Low complexity" evidence="23">
    <location>
        <begin position="29"/>
        <end position="42"/>
    </location>
</feature>
<feature type="region of interest" description="Disordered" evidence="23">
    <location>
        <begin position="191"/>
        <end position="220"/>
    </location>
</feature>
<dbReference type="InterPro" id="IPR003109">
    <property type="entry name" value="GoLoco_motif"/>
</dbReference>
<dbReference type="Proteomes" id="UP000694386">
    <property type="component" value="Unplaced"/>
</dbReference>
<feature type="region of interest" description="Disordered" evidence="23">
    <location>
        <begin position="19"/>
        <end position="57"/>
    </location>
</feature>
<dbReference type="GO" id="GO:0005874">
    <property type="term" value="C:microtubule"/>
    <property type="evidence" value="ECO:0007669"/>
    <property type="project" value="UniProtKB-KW"/>
</dbReference>
<dbReference type="GO" id="GO:0007059">
    <property type="term" value="P:chromosome segregation"/>
    <property type="evidence" value="ECO:0007669"/>
    <property type="project" value="Ensembl"/>
</dbReference>
<organism evidence="26 27">
    <name type="scientific">Cricetulus griseus</name>
    <name type="common">Chinese hamster</name>
    <name type="synonym">Cricetulus barabensis griseus</name>
    <dbReference type="NCBI Taxonomy" id="10029"/>
    <lineage>
        <taxon>Eukaryota</taxon>
        <taxon>Metazoa</taxon>
        <taxon>Chordata</taxon>
        <taxon>Craniata</taxon>
        <taxon>Vertebrata</taxon>
        <taxon>Euteleostomi</taxon>
        <taxon>Mammalia</taxon>
        <taxon>Eutheria</taxon>
        <taxon>Euarchontoglires</taxon>
        <taxon>Glires</taxon>
        <taxon>Rodentia</taxon>
        <taxon>Myomorpha</taxon>
        <taxon>Muroidea</taxon>
        <taxon>Cricetidae</taxon>
        <taxon>Cricetinae</taxon>
        <taxon>Cricetulus</taxon>
    </lineage>
</organism>
<dbReference type="InterPro" id="IPR044926">
    <property type="entry name" value="RGS_subdomain_2"/>
</dbReference>
<reference evidence="26" key="4">
    <citation type="submission" date="2025-05" db="UniProtKB">
        <authorList>
            <consortium name="Ensembl"/>
        </authorList>
    </citation>
    <scope>IDENTIFICATION</scope>
</reference>
<feature type="region of interest" description="Disordered" evidence="23">
    <location>
        <begin position="453"/>
        <end position="491"/>
    </location>
</feature>
<dbReference type="SMART" id="SM00390">
    <property type="entry name" value="GoLoco"/>
    <property type="match status" value="1"/>
</dbReference>
<dbReference type="PROSITE" id="PS50132">
    <property type="entry name" value="RGS"/>
    <property type="match status" value="1"/>
</dbReference>
<dbReference type="GO" id="GO:0005886">
    <property type="term" value="C:plasma membrane"/>
    <property type="evidence" value="ECO:0007669"/>
    <property type="project" value="UniProtKB-SubCell"/>
</dbReference>
<evidence type="ECO:0000256" key="18">
    <source>
        <dbReference type="ARBA" id="ARBA00023242"/>
    </source>
</evidence>
<dbReference type="GO" id="GO:0000922">
    <property type="term" value="C:spindle pole"/>
    <property type="evidence" value="ECO:0007669"/>
    <property type="project" value="UniProtKB-SubCell"/>
</dbReference>
<dbReference type="InterPro" id="IPR003116">
    <property type="entry name" value="RBD_dom"/>
</dbReference>
<evidence type="ECO:0000256" key="15">
    <source>
        <dbReference type="ARBA" id="ARBA00023018"/>
    </source>
</evidence>
<dbReference type="InterPro" id="IPR037881">
    <property type="entry name" value="RGS14_RGS"/>
</dbReference>
<evidence type="ECO:0000256" key="20">
    <source>
        <dbReference type="ARBA" id="ARBA00023306"/>
    </source>
</evidence>
<evidence type="ECO:0000256" key="10">
    <source>
        <dbReference type="ARBA" id="ARBA00022553"/>
    </source>
</evidence>
<dbReference type="GO" id="GO:0000278">
    <property type="term" value="P:mitotic cell cycle"/>
    <property type="evidence" value="ECO:0007669"/>
    <property type="project" value="Ensembl"/>
</dbReference>
<dbReference type="SMART" id="SM00315">
    <property type="entry name" value="RGS"/>
    <property type="match status" value="1"/>
</dbReference>
<name>A0A8C2QIV4_CRIGR</name>
<keyword evidence="12" id="KW-0734">Signal transduction inhibitor</keyword>
<dbReference type="GO" id="GO:0010070">
    <property type="term" value="P:zygote asymmetric cell division"/>
    <property type="evidence" value="ECO:0007669"/>
    <property type="project" value="Ensembl"/>
</dbReference>
<dbReference type="GO" id="GO:0005096">
    <property type="term" value="F:GTPase activator activity"/>
    <property type="evidence" value="ECO:0007669"/>
    <property type="project" value="UniProtKB-KW"/>
</dbReference>
<evidence type="ECO:0000256" key="22">
    <source>
        <dbReference type="ARBA" id="ARBA00069200"/>
    </source>
</evidence>
<dbReference type="GeneID" id="100772621"/>
<evidence type="ECO:0000313" key="26">
    <source>
        <dbReference type="Ensembl" id="ENSCGRP00001015494.1"/>
    </source>
</evidence>
<dbReference type="PRINTS" id="PR01301">
    <property type="entry name" value="RGSPROTEIN"/>
</dbReference>
<dbReference type="GO" id="GO:0005813">
    <property type="term" value="C:centrosome"/>
    <property type="evidence" value="ECO:0007669"/>
    <property type="project" value="UniProtKB-SubCell"/>
</dbReference>
<dbReference type="Gene3D" id="3.10.20.90">
    <property type="entry name" value="Phosphatidylinositol 3-kinase Catalytic Subunit, Chain A, domain 1"/>
    <property type="match status" value="2"/>
</dbReference>
<dbReference type="FunFam" id="1.10.167.10:FF:000001">
    <property type="entry name" value="Putative regulator of g-protein signaling 12"/>
    <property type="match status" value="1"/>
</dbReference>
<keyword evidence="7" id="KW-0343">GTPase activation</keyword>
<dbReference type="KEGG" id="cge:100772621"/>
<evidence type="ECO:0000256" key="12">
    <source>
        <dbReference type="ARBA" id="ARBA00022700"/>
    </source>
</evidence>
<evidence type="ECO:0000256" key="7">
    <source>
        <dbReference type="ARBA" id="ARBA00022468"/>
    </source>
</evidence>
<keyword evidence="19" id="KW-0966">Cell projection</keyword>
<keyword evidence="28" id="KW-1185">Reference proteome</keyword>
<dbReference type="GO" id="GO:0007165">
    <property type="term" value="P:signal transduction"/>
    <property type="evidence" value="ECO:0007669"/>
    <property type="project" value="InterPro"/>
</dbReference>
<dbReference type="OMA" id="PWAEGHR"/>
<keyword evidence="11" id="KW-0132">Cell division</keyword>
<feature type="compositionally biased region" description="Polar residues" evidence="23">
    <location>
        <begin position="43"/>
        <end position="57"/>
    </location>
</feature>
<evidence type="ECO:0000256" key="21">
    <source>
        <dbReference type="ARBA" id="ARBA00034105"/>
    </source>
</evidence>
<keyword evidence="8" id="KW-1003">Cell membrane</keyword>
<dbReference type="CDD" id="cd17139">
    <property type="entry name" value="RBD2_RGS14"/>
    <property type="match status" value="1"/>
</dbReference>
<feature type="domain" description="RBD" evidence="25">
    <location>
        <begin position="376"/>
        <end position="446"/>
    </location>
</feature>
<keyword evidence="17" id="KW-0206">Cytoskeleton</keyword>
<dbReference type="InterPro" id="IPR024066">
    <property type="entry name" value="RGS_subdom1/3"/>
</dbReference>
<dbReference type="CTD" id="10636"/>
<evidence type="ECO:0000313" key="27">
    <source>
        <dbReference type="Proteomes" id="UP000694386"/>
    </source>
</evidence>
<dbReference type="GO" id="GO:0001965">
    <property type="term" value="F:G-protein alpha-subunit binding"/>
    <property type="evidence" value="ECO:0007669"/>
    <property type="project" value="InterPro"/>
</dbReference>
<keyword evidence="18" id="KW-0539">Nucleus</keyword>
<evidence type="ECO:0000256" key="4">
    <source>
        <dbReference type="ARBA" id="ARBA00004322"/>
    </source>
</evidence>
<protein>
    <recommendedName>
        <fullName evidence="22">Regulator of G-protein signaling 14</fullName>
    </recommendedName>
</protein>
<evidence type="ECO:0000256" key="3">
    <source>
        <dbReference type="ARBA" id="ARBA00004300"/>
    </source>
</evidence>
<dbReference type="GO" id="GO:0045744">
    <property type="term" value="P:negative regulation of G protein-coupled receptor signaling pathway"/>
    <property type="evidence" value="ECO:0007669"/>
    <property type="project" value="Ensembl"/>
</dbReference>
<dbReference type="Gene3D" id="1.10.167.10">
    <property type="entry name" value="Regulator of G-protein Signalling 4, domain 2"/>
    <property type="match status" value="1"/>
</dbReference>
<dbReference type="PROSITE" id="PS50898">
    <property type="entry name" value="RBD"/>
    <property type="match status" value="2"/>
</dbReference>
<dbReference type="SMART" id="SM00455">
    <property type="entry name" value="RBD"/>
    <property type="match status" value="2"/>
</dbReference>
<dbReference type="GO" id="GO:0006913">
    <property type="term" value="P:nucleocytoplasmic transport"/>
    <property type="evidence" value="ECO:0007669"/>
    <property type="project" value="Ensembl"/>
</dbReference>
<evidence type="ECO:0000256" key="23">
    <source>
        <dbReference type="SAM" id="MobiDB-lite"/>
    </source>
</evidence>
<keyword evidence="9" id="KW-0963">Cytoplasm</keyword>
<feature type="domain" description="RBD" evidence="25">
    <location>
        <begin position="303"/>
        <end position="374"/>
    </location>
</feature>
<evidence type="ECO:0000256" key="2">
    <source>
        <dbReference type="ARBA" id="ARBA00004279"/>
    </source>
</evidence>
<reference evidence="28" key="2">
    <citation type="journal article" date="2020" name="Biotechnol. Bioeng.">
        <title>Chromosome-scale scaffolds for the Chinese hamster reference genome assembly to facilitate the study of the CHO epigenome.</title>
        <authorList>
            <person name="Hilliard W."/>
            <person name="MacDonald M."/>
            <person name="Lee K.H."/>
        </authorList>
    </citation>
    <scope>NUCLEOTIDE SEQUENCE [LARGE SCALE GENOMIC DNA]</scope>
    <source>
        <strain evidence="28">17A/GY</strain>
    </source>
</reference>
<keyword evidence="14" id="KW-0677">Repeat</keyword>
<keyword evidence="20" id="KW-0131">Cell cycle</keyword>
<dbReference type="GO" id="GO:0007616">
    <property type="term" value="P:long-term memory"/>
    <property type="evidence" value="ECO:0007669"/>
    <property type="project" value="Ensembl"/>
</dbReference>
<dbReference type="PANTHER" id="PTHR45945:SF2">
    <property type="entry name" value="REGULATOR OF G-PROTEIN SIGNALING 14"/>
    <property type="match status" value="1"/>
</dbReference>
<dbReference type="GO" id="GO:0007051">
    <property type="term" value="P:spindle organization"/>
    <property type="evidence" value="ECO:0007669"/>
    <property type="project" value="Ensembl"/>
</dbReference>
<dbReference type="InterPro" id="IPR016137">
    <property type="entry name" value="RGS"/>
</dbReference>
<dbReference type="GO" id="GO:0008017">
    <property type="term" value="F:microtubule binding"/>
    <property type="evidence" value="ECO:0007669"/>
    <property type="project" value="Ensembl"/>
</dbReference>
<dbReference type="GO" id="GO:0014069">
    <property type="term" value="C:postsynaptic density"/>
    <property type="evidence" value="ECO:0007669"/>
    <property type="project" value="UniProtKB-SubCell"/>
</dbReference>
<dbReference type="AlphaFoldDB" id="A0A8C2QIV4"/>
<dbReference type="PROSITE" id="PS50877">
    <property type="entry name" value="GOLOCO"/>
    <property type="match status" value="1"/>
</dbReference>
<evidence type="ECO:0000256" key="14">
    <source>
        <dbReference type="ARBA" id="ARBA00022737"/>
    </source>
</evidence>
<accession>A0A8C2QIV4</accession>
<sequence length="547" mass="59918">MPGKPKHLGVPNGRMVLAVSDGELTSTAGSQGQSEGRGSSLSIHSLPSGPSSPFSTEDQPVASWALSFERLLQDPLGLAYFTEFLKKEFSAENVTFWKACERFQQIPASDTKQLSQEAHNIYHEFLSSQALSPVNIDRQAWLSEEVLAQPRPDMFRAQQLQIFNLMKFDSYARFVKSPLYQECLLAEAEGRPLREPGSSRLGSPDTSRKKPKLKPGKSLPVGVEELGQLPLAEGPCGRPLRKSFRREMTGGAMNLAPRRESQGSLNSSASLDLGFLAFVSSKSESHRKSLGSAEGESESRPGKYCCVYLPDGTASLALARPGLTIRDMLAGICEKRGLSLPDIKVYLVGNEQKALVLDQDCTVLADQEVRLESRITFQLEFANLERVVRISAKPTKRLQEALQPILEKHGLSLEQVVLHRPGEKQLLDLEKLVSSVASQTLVLDILPGAKMREASSTSPCRSQGCLPRTQDKGTHLPPLPPSLLVEDASSSTGKRQTCDIEGLVELLNRVQSSGAHDQRGLLRKEDLVLPEFLQLPSQRPGSQEAPP</sequence>
<dbReference type="GO" id="GO:0031914">
    <property type="term" value="P:negative regulation of synaptic plasticity"/>
    <property type="evidence" value="ECO:0007669"/>
    <property type="project" value="Ensembl"/>
</dbReference>
<dbReference type="GeneTree" id="ENSGT00940000161364"/>
<evidence type="ECO:0000256" key="9">
    <source>
        <dbReference type="ARBA" id="ARBA00022490"/>
    </source>
</evidence>
<dbReference type="Ensembl" id="ENSCGRT00001019737.1">
    <property type="protein sequence ID" value="ENSCGRP00001015494.1"/>
    <property type="gene ID" value="ENSCGRG00001016086.1"/>
</dbReference>
<gene>
    <name evidence="26 29" type="primary">Rgs14</name>
</gene>
<dbReference type="InterPro" id="IPR036305">
    <property type="entry name" value="RGS_sf"/>
</dbReference>
<evidence type="ECO:0000313" key="29">
    <source>
        <dbReference type="RefSeq" id="XP_027265603.1"/>
    </source>
</evidence>
<dbReference type="SUPFAM" id="SSF48097">
    <property type="entry name" value="Regulator of G-protein signaling, RGS"/>
    <property type="match status" value="1"/>
</dbReference>
<reference evidence="28" key="1">
    <citation type="journal article" date="2018" name="Biotechnol. Bioeng.">
        <title>A reference genome of the Chinese hamster based on a hybrid assembly strategy.</title>
        <authorList>
            <person name="Rupp O."/>
            <person name="MacDonald M.L."/>
            <person name="Li S."/>
            <person name="Dhiman H."/>
            <person name="Polson S."/>
            <person name="Griep S."/>
            <person name="Heffner K."/>
            <person name="Hernandez I."/>
            <person name="Brinkrolf K."/>
            <person name="Jadhav V."/>
            <person name="Samoudi M."/>
            <person name="Hao H."/>
            <person name="Kingham B."/>
            <person name="Goesmann A."/>
            <person name="Betenbaugh M.J."/>
            <person name="Lewis N.E."/>
            <person name="Borth N."/>
            <person name="Lee K.H."/>
        </authorList>
    </citation>
    <scope>NUCLEOTIDE SEQUENCE [LARGE SCALE GENOMIC DNA]</scope>
    <source>
        <strain evidence="28">17A/GY</strain>
    </source>
</reference>
<evidence type="ECO:0000256" key="11">
    <source>
        <dbReference type="ARBA" id="ARBA00022618"/>
    </source>
</evidence>